<protein>
    <recommendedName>
        <fullName evidence="4">Zn(2)-C6 fungal-type domain-containing protein</fullName>
    </recommendedName>
</protein>
<feature type="region of interest" description="Disordered" evidence="1">
    <location>
        <begin position="1"/>
        <end position="25"/>
    </location>
</feature>
<evidence type="ECO:0000313" key="3">
    <source>
        <dbReference type="Proteomes" id="UP000266272"/>
    </source>
</evidence>
<evidence type="ECO:0000256" key="1">
    <source>
        <dbReference type="SAM" id="MobiDB-lite"/>
    </source>
</evidence>
<gene>
    <name evidence="2" type="ORF">TARUN_8047</name>
</gene>
<dbReference type="Proteomes" id="UP000266272">
    <property type="component" value="Unassembled WGS sequence"/>
</dbReference>
<feature type="compositionally biased region" description="Polar residues" evidence="1">
    <location>
        <begin position="97"/>
        <end position="107"/>
    </location>
</feature>
<accession>A0A395NDP2</accession>
<feature type="compositionally biased region" description="Polar residues" evidence="1">
    <location>
        <begin position="172"/>
        <end position="182"/>
    </location>
</feature>
<organism evidence="2 3">
    <name type="scientific">Trichoderma arundinaceum</name>
    <dbReference type="NCBI Taxonomy" id="490622"/>
    <lineage>
        <taxon>Eukaryota</taxon>
        <taxon>Fungi</taxon>
        <taxon>Dikarya</taxon>
        <taxon>Ascomycota</taxon>
        <taxon>Pezizomycotina</taxon>
        <taxon>Sordariomycetes</taxon>
        <taxon>Hypocreomycetidae</taxon>
        <taxon>Hypocreales</taxon>
        <taxon>Hypocreaceae</taxon>
        <taxon>Trichoderma</taxon>
    </lineage>
</organism>
<feature type="compositionally biased region" description="Polar residues" evidence="1">
    <location>
        <begin position="147"/>
        <end position="162"/>
    </location>
</feature>
<name>A0A395NDP2_TRIAR</name>
<evidence type="ECO:0000313" key="2">
    <source>
        <dbReference type="EMBL" id="RFU74216.1"/>
    </source>
</evidence>
<sequence length="255" mass="27550">MTFLTHPSNPTPPLVPGQQHAYPNPARCAFDLNWGRKEAYSEESAVRSRAYPSPPMSGSPPLPLRSAQEAGSRGEAPSFYPTSRLLDGLRGGPAQPSPTNLRDQASPITRHYIQEPAARSPYSYPRPEESGRIVPYPSQHHHGMPQGLSQTPYLTSASSNSEAYPVPDRSQAAESQPYTSPKSQRKTKGHVASACVPCKKAHLRCDGMLYLKFSIVKEICIIGIGAACQSRLRSTQNGTEVAGVLKEDTILGASG</sequence>
<feature type="compositionally biased region" description="Pro residues" evidence="1">
    <location>
        <begin position="52"/>
        <end position="63"/>
    </location>
</feature>
<dbReference type="AlphaFoldDB" id="A0A395NDP2"/>
<proteinExistence type="predicted"/>
<comment type="caution">
    <text evidence="2">The sequence shown here is derived from an EMBL/GenBank/DDBJ whole genome shotgun (WGS) entry which is preliminary data.</text>
</comment>
<dbReference type="EMBL" id="PXOA01000557">
    <property type="protein sequence ID" value="RFU74216.1"/>
    <property type="molecule type" value="Genomic_DNA"/>
</dbReference>
<reference evidence="2 3" key="1">
    <citation type="journal article" date="2018" name="PLoS Pathog.">
        <title>Evolution of structural diversity of trichothecenes, a family of toxins produced by plant pathogenic and entomopathogenic fungi.</title>
        <authorList>
            <person name="Proctor R.H."/>
            <person name="McCormick S.P."/>
            <person name="Kim H.S."/>
            <person name="Cardoza R.E."/>
            <person name="Stanley A.M."/>
            <person name="Lindo L."/>
            <person name="Kelly A."/>
            <person name="Brown D.W."/>
            <person name="Lee T."/>
            <person name="Vaughan M.M."/>
            <person name="Alexander N.J."/>
            <person name="Busman M."/>
            <person name="Gutierrez S."/>
        </authorList>
    </citation>
    <scope>NUCLEOTIDE SEQUENCE [LARGE SCALE GENOMIC DNA]</scope>
    <source>
        <strain evidence="2 3">IBT 40837</strain>
    </source>
</reference>
<keyword evidence="3" id="KW-1185">Reference proteome</keyword>
<feature type="region of interest" description="Disordered" evidence="1">
    <location>
        <begin position="39"/>
        <end position="186"/>
    </location>
</feature>
<evidence type="ECO:0008006" key="4">
    <source>
        <dbReference type="Google" id="ProtNLM"/>
    </source>
</evidence>
<dbReference type="OrthoDB" id="5575144at2759"/>